<comment type="similarity">
    <text evidence="1 3">Belongs to the PhoU family.</text>
</comment>
<evidence type="ECO:0000256" key="1">
    <source>
        <dbReference type="ARBA" id="ARBA00008107"/>
    </source>
</evidence>
<name>A0ABZ0I9K6_9GAMM</name>
<evidence type="ECO:0000313" key="5">
    <source>
        <dbReference type="EMBL" id="WOJ96026.1"/>
    </source>
</evidence>
<protein>
    <recommendedName>
        <fullName evidence="3">Phosphate-specific transport system accessory protein PhoU</fullName>
    </recommendedName>
</protein>
<feature type="domain" description="PhoU" evidence="4">
    <location>
        <begin position="25"/>
        <end position="112"/>
    </location>
</feature>
<dbReference type="SUPFAM" id="SSF109755">
    <property type="entry name" value="PhoU-like"/>
    <property type="match status" value="1"/>
</dbReference>
<comment type="subunit">
    <text evidence="3">Homodimer.</text>
</comment>
<dbReference type="PANTHER" id="PTHR42930">
    <property type="entry name" value="PHOSPHATE-SPECIFIC TRANSPORT SYSTEM ACCESSORY PROTEIN PHOU"/>
    <property type="match status" value="1"/>
</dbReference>
<accession>A0ABZ0I9K6</accession>
<dbReference type="Pfam" id="PF01895">
    <property type="entry name" value="PhoU"/>
    <property type="match status" value="2"/>
</dbReference>
<dbReference type="PANTHER" id="PTHR42930:SF3">
    <property type="entry name" value="PHOSPHATE-SPECIFIC TRANSPORT SYSTEM ACCESSORY PROTEIN PHOU"/>
    <property type="match status" value="1"/>
</dbReference>
<dbReference type="PIRSF" id="PIRSF003107">
    <property type="entry name" value="PhoU"/>
    <property type="match status" value="1"/>
</dbReference>
<dbReference type="NCBIfam" id="TIGR02135">
    <property type="entry name" value="phoU_full"/>
    <property type="match status" value="1"/>
</dbReference>
<proteinExistence type="inferred from homology"/>
<reference evidence="5 6" key="1">
    <citation type="submission" date="2023-10" db="EMBL/GenBank/DDBJ databases">
        <title>Two novel species belonging to the OM43/NOR5 clade.</title>
        <authorList>
            <person name="Park M."/>
        </authorList>
    </citation>
    <scope>NUCLEOTIDE SEQUENCE [LARGE SCALE GENOMIC DNA]</scope>
    <source>
        <strain evidence="5 6">IMCC45268</strain>
    </source>
</reference>
<keyword evidence="2 3" id="KW-0592">Phosphate transport</keyword>
<keyword evidence="3" id="KW-0813">Transport</keyword>
<dbReference type="InterPro" id="IPR028366">
    <property type="entry name" value="PhoU"/>
</dbReference>
<feature type="domain" description="PhoU" evidence="4">
    <location>
        <begin position="133"/>
        <end position="214"/>
    </location>
</feature>
<dbReference type="RefSeq" id="WP_407326714.1">
    <property type="nucleotide sequence ID" value="NZ_CP136865.1"/>
</dbReference>
<dbReference type="InterPro" id="IPR026022">
    <property type="entry name" value="PhoU_dom"/>
</dbReference>
<dbReference type="InterPro" id="IPR038078">
    <property type="entry name" value="PhoU-like_sf"/>
</dbReference>
<gene>
    <name evidence="5" type="primary">phoU</name>
    <name evidence="5" type="ORF">R0137_12345</name>
</gene>
<evidence type="ECO:0000256" key="3">
    <source>
        <dbReference type="PIRNR" id="PIRNR003107"/>
    </source>
</evidence>
<dbReference type="EMBL" id="CP136865">
    <property type="protein sequence ID" value="WOJ96026.1"/>
    <property type="molecule type" value="Genomic_DNA"/>
</dbReference>
<keyword evidence="3" id="KW-0963">Cytoplasm</keyword>
<sequence length="244" mass="27036">MQGDQHRQHISGQFNAELDAMKNHLLEMGGLVEQQLSRAMVALLARDSGQAELVVQADQQINDMELQIDEECSRILARRQPAASDLRLVLAVAKSTTDLERIGDEATRIARQATKLSELPPSSGTTPEYRFISNHVGAMLRQSLDSFARLDITKAIDVVLDEGTIDEQREAAMQSLVNLMKDDSQSIDGVVHEMWALRGLERVGAHATNIAEQVIYLVLGRDVRHMRSGELQALLESNGAEERS</sequence>
<organism evidence="5 6">
    <name type="scientific">Congregibacter brevis</name>
    <dbReference type="NCBI Taxonomy" id="3081201"/>
    <lineage>
        <taxon>Bacteria</taxon>
        <taxon>Pseudomonadati</taxon>
        <taxon>Pseudomonadota</taxon>
        <taxon>Gammaproteobacteria</taxon>
        <taxon>Cellvibrionales</taxon>
        <taxon>Halieaceae</taxon>
        <taxon>Congregibacter</taxon>
    </lineage>
</organism>
<keyword evidence="6" id="KW-1185">Reference proteome</keyword>
<comment type="subcellular location">
    <subcellularLocation>
        <location evidence="3">Cytoplasm</location>
    </subcellularLocation>
</comment>
<evidence type="ECO:0000259" key="4">
    <source>
        <dbReference type="Pfam" id="PF01895"/>
    </source>
</evidence>
<dbReference type="Gene3D" id="1.20.58.220">
    <property type="entry name" value="Phosphate transport system protein phou homolog 2, domain 2"/>
    <property type="match status" value="2"/>
</dbReference>
<evidence type="ECO:0000256" key="2">
    <source>
        <dbReference type="ARBA" id="ARBA00022592"/>
    </source>
</evidence>
<comment type="function">
    <text evidence="3">Plays a role in the regulation of phosphate uptake.</text>
</comment>
<dbReference type="Proteomes" id="UP001626549">
    <property type="component" value="Chromosome"/>
</dbReference>
<evidence type="ECO:0000313" key="6">
    <source>
        <dbReference type="Proteomes" id="UP001626549"/>
    </source>
</evidence>